<dbReference type="PANTHER" id="PTHR30040">
    <property type="entry name" value="THIAMINE BIOSYNTHESIS LIPOPROTEIN APBE"/>
    <property type="match status" value="1"/>
</dbReference>
<dbReference type="SUPFAM" id="SSF143631">
    <property type="entry name" value="ApbE-like"/>
    <property type="match status" value="1"/>
</dbReference>
<evidence type="ECO:0000256" key="3">
    <source>
        <dbReference type="ARBA" id="ARBA00016337"/>
    </source>
</evidence>
<comment type="catalytic activity">
    <reaction evidence="10 11">
        <text>L-threonyl-[protein] + FAD = FMN-L-threonyl-[protein] + AMP + H(+)</text>
        <dbReference type="Rhea" id="RHEA:36847"/>
        <dbReference type="Rhea" id="RHEA-COMP:11060"/>
        <dbReference type="Rhea" id="RHEA-COMP:11061"/>
        <dbReference type="ChEBI" id="CHEBI:15378"/>
        <dbReference type="ChEBI" id="CHEBI:30013"/>
        <dbReference type="ChEBI" id="CHEBI:57692"/>
        <dbReference type="ChEBI" id="CHEBI:74257"/>
        <dbReference type="ChEBI" id="CHEBI:456215"/>
        <dbReference type="EC" id="2.7.1.180"/>
    </reaction>
</comment>
<evidence type="ECO:0000256" key="9">
    <source>
        <dbReference type="ARBA" id="ARBA00031306"/>
    </source>
</evidence>
<sequence length="294" mass="31124">MGTSWSVRAIAPPAGIAHDIQAVLDRIVAQMSNWEAGSDISRFNRATPGAWRMLPPEFATVLDAALGVARASDGAFDPAIGALVDLWGFGPAGRVARPPDDTAVAEALDQAGHQAIELDMLGLRARRTRRAALDFSGIAKGYGVDRVADLLRSRGVRHFLVEVGGELFGAGLKPDGQPWWIDLEAPPGAPFPPVRVALHELAIATSGDYRRWHEHAGRRYAHSIDPATGRPSTNGVRSVTVLHPSCMHADAWATALTIAGPDAGLAMAEAQGLPALIQSDAGEAMSAAMREMLD</sequence>
<evidence type="ECO:0000256" key="5">
    <source>
        <dbReference type="ARBA" id="ARBA00022679"/>
    </source>
</evidence>
<dbReference type="InterPro" id="IPR024932">
    <property type="entry name" value="ApbE"/>
</dbReference>
<dbReference type="PIRSF" id="PIRSF006268">
    <property type="entry name" value="ApbE"/>
    <property type="match status" value="1"/>
</dbReference>
<dbReference type="GO" id="GO:0016740">
    <property type="term" value="F:transferase activity"/>
    <property type="evidence" value="ECO:0007669"/>
    <property type="project" value="UniProtKB-KW"/>
</dbReference>
<keyword evidence="5 11" id="KW-0808">Transferase</keyword>
<dbReference type="Proteomes" id="UP000706039">
    <property type="component" value="Unassembled WGS sequence"/>
</dbReference>
<evidence type="ECO:0000256" key="2">
    <source>
        <dbReference type="ARBA" id="ARBA00011955"/>
    </source>
</evidence>
<evidence type="ECO:0000256" key="8">
    <source>
        <dbReference type="ARBA" id="ARBA00022842"/>
    </source>
</evidence>
<comment type="similarity">
    <text evidence="11">Belongs to the ApbE family.</text>
</comment>
<organism evidence="12 13">
    <name type="scientific">Sphingomonas colocasiae</name>
    <dbReference type="NCBI Taxonomy" id="1848973"/>
    <lineage>
        <taxon>Bacteria</taxon>
        <taxon>Pseudomonadati</taxon>
        <taxon>Pseudomonadota</taxon>
        <taxon>Alphaproteobacteria</taxon>
        <taxon>Sphingomonadales</taxon>
        <taxon>Sphingomonadaceae</taxon>
        <taxon>Sphingomonas</taxon>
    </lineage>
</organism>
<name>A0ABS7PRJ9_9SPHN</name>
<evidence type="ECO:0000256" key="4">
    <source>
        <dbReference type="ARBA" id="ARBA00022630"/>
    </source>
</evidence>
<keyword evidence="13" id="KW-1185">Reference proteome</keyword>
<reference evidence="12 13" key="1">
    <citation type="submission" date="2021-08" db="EMBL/GenBank/DDBJ databases">
        <authorList>
            <person name="Tuo L."/>
        </authorList>
    </citation>
    <scope>NUCLEOTIDE SEQUENCE [LARGE SCALE GENOMIC DNA]</scope>
    <source>
        <strain evidence="12 13">JCM 31229</strain>
    </source>
</reference>
<dbReference type="PANTHER" id="PTHR30040:SF2">
    <property type="entry name" value="FAD:PROTEIN FMN TRANSFERASE"/>
    <property type="match status" value="1"/>
</dbReference>
<comment type="cofactor">
    <cofactor evidence="1">
        <name>Mg(2+)</name>
        <dbReference type="ChEBI" id="CHEBI:18420"/>
    </cofactor>
</comment>
<evidence type="ECO:0000256" key="7">
    <source>
        <dbReference type="ARBA" id="ARBA00022827"/>
    </source>
</evidence>
<accession>A0ABS7PRJ9</accession>
<evidence type="ECO:0000256" key="6">
    <source>
        <dbReference type="ARBA" id="ARBA00022723"/>
    </source>
</evidence>
<keyword evidence="8 11" id="KW-0460">Magnesium</keyword>
<dbReference type="EMBL" id="JAINVV010000008">
    <property type="protein sequence ID" value="MBY8823801.1"/>
    <property type="molecule type" value="Genomic_DNA"/>
</dbReference>
<protein>
    <recommendedName>
        <fullName evidence="3 11">FAD:protein FMN transferase</fullName>
        <ecNumber evidence="2 11">2.7.1.180</ecNumber>
    </recommendedName>
    <alternativeName>
        <fullName evidence="9 11">Flavin transferase</fullName>
    </alternativeName>
</protein>
<keyword evidence="7 11" id="KW-0274">FAD</keyword>
<evidence type="ECO:0000313" key="12">
    <source>
        <dbReference type="EMBL" id="MBY8823801.1"/>
    </source>
</evidence>
<gene>
    <name evidence="12" type="ORF">K7G82_15965</name>
</gene>
<keyword evidence="6 11" id="KW-0479">Metal-binding</keyword>
<dbReference type="EC" id="2.7.1.180" evidence="2 11"/>
<evidence type="ECO:0000313" key="13">
    <source>
        <dbReference type="Proteomes" id="UP000706039"/>
    </source>
</evidence>
<evidence type="ECO:0000256" key="11">
    <source>
        <dbReference type="PIRNR" id="PIRNR006268"/>
    </source>
</evidence>
<evidence type="ECO:0000256" key="1">
    <source>
        <dbReference type="ARBA" id="ARBA00001946"/>
    </source>
</evidence>
<comment type="caution">
    <text evidence="12">The sequence shown here is derived from an EMBL/GenBank/DDBJ whole genome shotgun (WGS) entry which is preliminary data.</text>
</comment>
<dbReference type="Pfam" id="PF02424">
    <property type="entry name" value="ApbE"/>
    <property type="match status" value="1"/>
</dbReference>
<dbReference type="Gene3D" id="3.10.520.10">
    <property type="entry name" value="ApbE-like domains"/>
    <property type="match status" value="1"/>
</dbReference>
<dbReference type="InterPro" id="IPR003374">
    <property type="entry name" value="ApbE-like_sf"/>
</dbReference>
<keyword evidence="4 11" id="KW-0285">Flavoprotein</keyword>
<evidence type="ECO:0000256" key="10">
    <source>
        <dbReference type="ARBA" id="ARBA00048540"/>
    </source>
</evidence>
<proteinExistence type="inferred from homology"/>